<dbReference type="EC" id="2.1.1.266" evidence="1"/>
<dbReference type="InterPro" id="IPR029063">
    <property type="entry name" value="SAM-dependent_MTases_sf"/>
</dbReference>
<dbReference type="InterPro" id="IPR007473">
    <property type="entry name" value="RlmJ"/>
</dbReference>
<dbReference type="AlphaFoldDB" id="A0A1C3RKH1"/>
<evidence type="ECO:0000313" key="3">
    <source>
        <dbReference type="Proteomes" id="UP000231658"/>
    </source>
</evidence>
<feature type="active site" description="Proton acceptor" evidence="1">
    <location>
        <position position="160"/>
    </location>
</feature>
<comment type="function">
    <text evidence="1">Specifically methylates the adenine in position 2030 of 23S rRNA.</text>
</comment>
<keyword evidence="3" id="KW-1185">Reference proteome</keyword>
<dbReference type="GO" id="GO:0036307">
    <property type="term" value="F:23S rRNA (adenine(2030)-N(6))-methyltransferase activity"/>
    <property type="evidence" value="ECO:0007669"/>
    <property type="project" value="UniProtKB-UniRule"/>
</dbReference>
<comment type="catalytic activity">
    <reaction evidence="1">
        <text>adenosine(2030) in 23S rRNA + S-adenosyl-L-methionine = N(6)-methyladenosine(2030) in 23S rRNA + S-adenosyl-L-homocysteine + H(+)</text>
        <dbReference type="Rhea" id="RHEA:43736"/>
        <dbReference type="Rhea" id="RHEA-COMP:10668"/>
        <dbReference type="Rhea" id="RHEA-COMP:10669"/>
        <dbReference type="ChEBI" id="CHEBI:15378"/>
        <dbReference type="ChEBI" id="CHEBI:57856"/>
        <dbReference type="ChEBI" id="CHEBI:59789"/>
        <dbReference type="ChEBI" id="CHEBI:74411"/>
        <dbReference type="ChEBI" id="CHEBI:74449"/>
        <dbReference type="EC" id="2.1.1.266"/>
    </reaction>
</comment>
<feature type="binding site" evidence="1">
    <location>
        <position position="96"/>
    </location>
    <ligand>
        <name>S-adenosyl-L-methionine</name>
        <dbReference type="ChEBI" id="CHEBI:59789"/>
    </ligand>
</feature>
<feature type="binding site" evidence="1">
    <location>
        <position position="19"/>
    </location>
    <ligand>
        <name>S-adenosyl-L-methionine</name>
        <dbReference type="ChEBI" id="CHEBI:59789"/>
    </ligand>
</feature>
<dbReference type="STRING" id="1867952.MTBPR1_70015"/>
<keyword evidence="1" id="KW-0949">S-adenosyl-L-methionine</keyword>
<feature type="binding site" evidence="1">
    <location>
        <position position="42"/>
    </location>
    <ligand>
        <name>S-adenosyl-L-methionine</name>
        <dbReference type="ChEBI" id="CHEBI:59789"/>
    </ligand>
</feature>
<dbReference type="GO" id="GO:0005829">
    <property type="term" value="C:cytosol"/>
    <property type="evidence" value="ECO:0007669"/>
    <property type="project" value="TreeGrafter"/>
</dbReference>
<keyword evidence="1 2" id="KW-0808">Transferase</keyword>
<keyword evidence="1 2" id="KW-0489">Methyltransferase</keyword>
<organism evidence="2 3">
    <name type="scientific">Candidatus Terasakiella magnetica</name>
    <dbReference type="NCBI Taxonomy" id="1867952"/>
    <lineage>
        <taxon>Bacteria</taxon>
        <taxon>Pseudomonadati</taxon>
        <taxon>Pseudomonadota</taxon>
        <taxon>Alphaproteobacteria</taxon>
        <taxon>Rhodospirillales</taxon>
        <taxon>Terasakiellaceae</taxon>
        <taxon>Terasakiella</taxon>
    </lineage>
</organism>
<dbReference type="Pfam" id="PF04378">
    <property type="entry name" value="RsmJ"/>
    <property type="match status" value="1"/>
</dbReference>
<dbReference type="PANTHER" id="PTHR37426:SF1">
    <property type="entry name" value="RIBOSOMAL RNA LARGE SUBUNIT METHYLTRANSFERASE J"/>
    <property type="match status" value="1"/>
</dbReference>
<evidence type="ECO:0000313" key="2">
    <source>
        <dbReference type="EMBL" id="SCA57743.1"/>
    </source>
</evidence>
<feature type="binding site" evidence="1">
    <location>
        <position position="114"/>
    </location>
    <ligand>
        <name>S-adenosyl-L-methionine</name>
        <dbReference type="ChEBI" id="CHEBI:59789"/>
    </ligand>
</feature>
<accession>A0A1C3RKH1</accession>
<comment type="subunit">
    <text evidence="1">Monomer.</text>
</comment>
<dbReference type="RefSeq" id="WP_069189762.1">
    <property type="nucleotide sequence ID" value="NZ_FLYE01000046.1"/>
</dbReference>
<reference evidence="2 3" key="1">
    <citation type="submission" date="2016-07" db="EMBL/GenBank/DDBJ databases">
        <authorList>
            <person name="Lefevre C.T."/>
        </authorList>
    </citation>
    <scope>NUCLEOTIDE SEQUENCE [LARGE SCALE GENOMIC DNA]</scope>
    <source>
        <strain evidence="2">PR1</strain>
    </source>
</reference>
<comment type="similarity">
    <text evidence="1">Belongs to the RlmJ family.</text>
</comment>
<name>A0A1C3RKH1_9PROT</name>
<dbReference type="EMBL" id="FLYE01000046">
    <property type="protein sequence ID" value="SCA57743.1"/>
    <property type="molecule type" value="Genomic_DNA"/>
</dbReference>
<keyword evidence="1" id="KW-0694">RNA-binding</keyword>
<feature type="site" description="Interaction with substrate rRNA" evidence="1">
    <location>
        <position position="4"/>
    </location>
</feature>
<dbReference type="GO" id="GO:0070475">
    <property type="term" value="P:rRNA base methylation"/>
    <property type="evidence" value="ECO:0007669"/>
    <property type="project" value="UniProtKB-UniRule"/>
</dbReference>
<protein>
    <recommendedName>
        <fullName evidence="1">Ribosomal RNA large subunit methyltransferase J</fullName>
        <ecNumber evidence="1">2.1.1.266</ecNumber>
    </recommendedName>
    <alternativeName>
        <fullName evidence="1">23S rRNA (adenine(2030)-N6)-methyltransferase</fullName>
    </alternativeName>
    <alternativeName>
        <fullName evidence="1">23S rRNA m6A2030 methyltransferase</fullName>
    </alternativeName>
</protein>
<sequence length="255" mass="28751">MLSYQHGYHAGNFADVHKHTALCLVLEHYGAQSKLVTYVDSHSGRGLYDLSNEQAEKTGEWKSGFGALKDKEIKSPALSKYLETINSFEGNIYPGSPALMQKMMAPNHHGVFFEFHPQEHEELKNSLGEDKRLRIVYQDALEGLVNYLPARKAAGLVLIDPSFELKEEYTTIAKLAISTHKRWPSATLLVWYPLLPENRHEELKARLKGASFYELIGPEKERGMYGTGLAVYNAPDGFDSAFREAEAEMQKLLFG</sequence>
<dbReference type="Proteomes" id="UP000231658">
    <property type="component" value="Unassembled WGS sequence"/>
</dbReference>
<proteinExistence type="inferred from homology"/>
<feature type="binding site" evidence="1">
    <location>
        <begin position="139"/>
        <end position="140"/>
    </location>
    <ligand>
        <name>S-adenosyl-L-methionine</name>
        <dbReference type="ChEBI" id="CHEBI:59789"/>
    </ligand>
</feature>
<evidence type="ECO:0000256" key="1">
    <source>
        <dbReference type="HAMAP-Rule" id="MF_00934"/>
    </source>
</evidence>
<dbReference type="PANTHER" id="PTHR37426">
    <property type="entry name" value="RIBOSOMAL RNA LARGE SUBUNIT METHYLTRANSFERASE J"/>
    <property type="match status" value="1"/>
</dbReference>
<dbReference type="SUPFAM" id="SSF53335">
    <property type="entry name" value="S-adenosyl-L-methionine-dependent methyltransferases"/>
    <property type="match status" value="1"/>
</dbReference>
<gene>
    <name evidence="1 2" type="primary">rlmJ</name>
    <name evidence="2" type="ORF">MTBPR1_70015</name>
</gene>
<keyword evidence="1" id="KW-0698">rRNA processing</keyword>
<dbReference type="OrthoDB" id="9791274at2"/>
<dbReference type="Gene3D" id="3.40.50.150">
    <property type="entry name" value="Vaccinia Virus protein VP39"/>
    <property type="match status" value="1"/>
</dbReference>
<dbReference type="HAMAP" id="MF_00934">
    <property type="entry name" value="23SrRNA_methyltr_J"/>
    <property type="match status" value="1"/>
</dbReference>
<dbReference type="GO" id="GO:0003723">
    <property type="term" value="F:RNA binding"/>
    <property type="evidence" value="ECO:0007669"/>
    <property type="project" value="UniProtKB-UniRule"/>
</dbReference>
<feature type="binding site" evidence="1">
    <location>
        <position position="160"/>
    </location>
    <ligand>
        <name>S-adenosyl-L-methionine</name>
        <dbReference type="ChEBI" id="CHEBI:59789"/>
    </ligand>
</feature>